<dbReference type="EMBL" id="WKJI01000001">
    <property type="protein sequence ID" value="MRX45686.1"/>
    <property type="molecule type" value="Genomic_DNA"/>
</dbReference>
<dbReference type="Gene3D" id="3.40.50.720">
    <property type="entry name" value="NAD(P)-binding Rossmann-like Domain"/>
    <property type="match status" value="1"/>
</dbReference>
<dbReference type="AlphaFoldDB" id="A0A7K0FI80"/>
<dbReference type="InterPro" id="IPR050177">
    <property type="entry name" value="Lipid_A_modif_metabolic_enz"/>
</dbReference>
<dbReference type="InterPro" id="IPR036291">
    <property type="entry name" value="NAD(P)-bd_dom_sf"/>
</dbReference>
<dbReference type="CDD" id="cd08946">
    <property type="entry name" value="SDR_e"/>
    <property type="match status" value="1"/>
</dbReference>
<dbReference type="InterPro" id="IPR001509">
    <property type="entry name" value="Epimerase_deHydtase"/>
</dbReference>
<organism evidence="2 3">
    <name type="scientific">Pedobacter puniceum</name>
    <dbReference type="NCBI Taxonomy" id="2666136"/>
    <lineage>
        <taxon>Bacteria</taxon>
        <taxon>Pseudomonadati</taxon>
        <taxon>Bacteroidota</taxon>
        <taxon>Sphingobacteriia</taxon>
        <taxon>Sphingobacteriales</taxon>
        <taxon>Sphingobacteriaceae</taxon>
        <taxon>Pedobacter</taxon>
    </lineage>
</organism>
<keyword evidence="3" id="KW-1185">Reference proteome</keyword>
<evidence type="ECO:0000313" key="3">
    <source>
        <dbReference type="Proteomes" id="UP000462931"/>
    </source>
</evidence>
<feature type="domain" description="NAD-dependent epimerase/dehydratase" evidence="1">
    <location>
        <begin position="8"/>
        <end position="227"/>
    </location>
</feature>
<dbReference type="Pfam" id="PF01370">
    <property type="entry name" value="Epimerase"/>
    <property type="match status" value="1"/>
</dbReference>
<dbReference type="SUPFAM" id="SSF51735">
    <property type="entry name" value="NAD(P)-binding Rossmann-fold domains"/>
    <property type="match status" value="1"/>
</dbReference>
<dbReference type="PANTHER" id="PTHR43245:SF13">
    <property type="entry name" value="UDP-D-APIOSE_UDP-D-XYLOSE SYNTHASE 2"/>
    <property type="match status" value="1"/>
</dbReference>
<sequence length="299" mass="34155">MPDLKKKVLVLGGNGFVGKNIALTLIKDYDVLTSSRKQEPIGSIYFDLSQKETWRNINQLDVDIIINCIGYGVVKEEQDIKEVFNTNYINTIAFYEYLGLKSPSTFIIHIGTAFEYDLTQKELYENSTNTPLTHYGMSKFLASNYLLHKFTSNNYLILRPFSMFGSFEDISKIIPALILAQKEKRELKLSNGLQKRDYFHIVDLANFINNLLKKTDLNTLPKCINIGTGSSISIKEIAEYLAPQLPSFQTSFWKWGLLANREGETEEFLNASSTGKKLGFEASDLKTKLKETISYYWNL</sequence>
<dbReference type="PANTHER" id="PTHR43245">
    <property type="entry name" value="BIFUNCTIONAL POLYMYXIN RESISTANCE PROTEIN ARNA"/>
    <property type="match status" value="1"/>
</dbReference>
<comment type="caution">
    <text evidence="2">The sequence shown here is derived from an EMBL/GenBank/DDBJ whole genome shotgun (WGS) entry which is preliminary data.</text>
</comment>
<accession>A0A7K0FI80</accession>
<evidence type="ECO:0000313" key="2">
    <source>
        <dbReference type="EMBL" id="MRX45686.1"/>
    </source>
</evidence>
<dbReference type="Proteomes" id="UP000462931">
    <property type="component" value="Unassembled WGS sequence"/>
</dbReference>
<name>A0A7K0FI80_9SPHI</name>
<proteinExistence type="predicted"/>
<protein>
    <submittedName>
        <fullName evidence="2">NAD-dependent epimerase/dehydratase family protein</fullName>
    </submittedName>
</protein>
<evidence type="ECO:0000259" key="1">
    <source>
        <dbReference type="Pfam" id="PF01370"/>
    </source>
</evidence>
<dbReference type="RefSeq" id="WP_154285856.1">
    <property type="nucleotide sequence ID" value="NZ_WKJI01000001.1"/>
</dbReference>
<reference evidence="2 3" key="1">
    <citation type="submission" date="2019-11" db="EMBL/GenBank/DDBJ databases">
        <authorList>
            <person name="Cheng Q."/>
            <person name="Yang Z."/>
        </authorList>
    </citation>
    <scope>NUCLEOTIDE SEQUENCE [LARGE SCALE GENOMIC DNA]</scope>
    <source>
        <strain evidence="2 3">HX-22-1</strain>
    </source>
</reference>
<gene>
    <name evidence="2" type="ORF">GJJ64_00615</name>
</gene>